<evidence type="ECO:0000256" key="1">
    <source>
        <dbReference type="SAM" id="Coils"/>
    </source>
</evidence>
<evidence type="ECO:0000259" key="2">
    <source>
        <dbReference type="PROSITE" id="PS50887"/>
    </source>
</evidence>
<dbReference type="CDD" id="cd01949">
    <property type="entry name" value="GGDEF"/>
    <property type="match status" value="1"/>
</dbReference>
<dbReference type="PANTHER" id="PTHR45138:SF24">
    <property type="entry name" value="DIGUANYLATE CYCLASE DGCC-RELATED"/>
    <property type="match status" value="1"/>
</dbReference>
<feature type="coiled-coil region" evidence="1">
    <location>
        <begin position="323"/>
        <end position="350"/>
    </location>
</feature>
<dbReference type="SUPFAM" id="SSF55073">
    <property type="entry name" value="Nucleotide cyclase"/>
    <property type="match status" value="1"/>
</dbReference>
<protein>
    <recommendedName>
        <fullName evidence="2">GGDEF domain-containing protein</fullName>
    </recommendedName>
</protein>
<name>A0A3B1AR81_9ZZZZ</name>
<dbReference type="GO" id="GO:1902201">
    <property type="term" value="P:negative regulation of bacterial-type flagellum-dependent cell motility"/>
    <property type="evidence" value="ECO:0007669"/>
    <property type="project" value="TreeGrafter"/>
</dbReference>
<proteinExistence type="predicted"/>
<dbReference type="PANTHER" id="PTHR45138">
    <property type="entry name" value="REGULATORY COMPONENTS OF SENSORY TRANSDUCTION SYSTEM"/>
    <property type="match status" value="1"/>
</dbReference>
<dbReference type="GO" id="GO:0005886">
    <property type="term" value="C:plasma membrane"/>
    <property type="evidence" value="ECO:0007669"/>
    <property type="project" value="TreeGrafter"/>
</dbReference>
<sequence>MNEPDWKEKYRALVEQQGVDEADQDNIEKLLCRTITRLTLAASGLDPALDPNLRKIRNALRHGVSQSLKEDLDALSNALMHSDEQKASDTATEKEPDLFQRLLQRTHLSGKPARQLEELAAQLECDTATATDAKLDEILALIVPNAEASASAGVKAGFLGRLLGQGADANAIGLEPNHVLLRLLEKLNWPGHLAGDVAALMARLGKGSQAGAWVSVLEDLGKLITSQLGHVQTEMRATESFLSELTIRLQELDQHMIGTQSDRNATKTSGRELNAAVKGEVGEIQRSISIATDLKTLKQNIGQHLDTIQGHIDHHLAAEIARQKKTIAKEEGLRKRLHQLENETTSLQSKMMKATSMALADPVTGLPNRLAYEERLATEVTRWKRTQAPLALLVWDIDDFKQINDRFGHQAGDKALGVIGRILNNRTRETDFVGRYGGEEFVMLLVDTKIAGAKAIAEEIRGSVSESGFHSSSKETIPITISCGISMFSEGDSPEAVFERADEAMYVAKRDGKNRVVVG</sequence>
<feature type="domain" description="GGDEF" evidence="2">
    <location>
        <begin position="388"/>
        <end position="519"/>
    </location>
</feature>
<dbReference type="InterPro" id="IPR050469">
    <property type="entry name" value="Diguanylate_Cyclase"/>
</dbReference>
<dbReference type="InterPro" id="IPR048516">
    <property type="entry name" value="DGCcoil"/>
</dbReference>
<keyword evidence="1" id="KW-0175">Coiled coil</keyword>
<dbReference type="SMART" id="SM00267">
    <property type="entry name" value="GGDEF"/>
    <property type="match status" value="1"/>
</dbReference>
<dbReference type="Pfam" id="PF20975">
    <property type="entry name" value="DGCcoil"/>
    <property type="match status" value="1"/>
</dbReference>
<dbReference type="InterPro" id="IPR043128">
    <property type="entry name" value="Rev_trsase/Diguanyl_cyclase"/>
</dbReference>
<dbReference type="FunFam" id="3.30.70.270:FF:000001">
    <property type="entry name" value="Diguanylate cyclase domain protein"/>
    <property type="match status" value="1"/>
</dbReference>
<dbReference type="PROSITE" id="PS50887">
    <property type="entry name" value="GGDEF"/>
    <property type="match status" value="1"/>
</dbReference>
<accession>A0A3B1AR81</accession>
<reference evidence="3" key="1">
    <citation type="submission" date="2018-06" db="EMBL/GenBank/DDBJ databases">
        <authorList>
            <person name="Zhirakovskaya E."/>
        </authorList>
    </citation>
    <scope>NUCLEOTIDE SEQUENCE</scope>
</reference>
<dbReference type="EMBL" id="UOFX01000036">
    <property type="protein sequence ID" value="VAX08486.1"/>
    <property type="molecule type" value="Genomic_DNA"/>
</dbReference>
<dbReference type="InterPro" id="IPR029787">
    <property type="entry name" value="Nucleotide_cyclase"/>
</dbReference>
<organism evidence="3">
    <name type="scientific">hydrothermal vent metagenome</name>
    <dbReference type="NCBI Taxonomy" id="652676"/>
    <lineage>
        <taxon>unclassified sequences</taxon>
        <taxon>metagenomes</taxon>
        <taxon>ecological metagenomes</taxon>
    </lineage>
</organism>
<dbReference type="Pfam" id="PF00990">
    <property type="entry name" value="GGDEF"/>
    <property type="match status" value="1"/>
</dbReference>
<evidence type="ECO:0000313" key="3">
    <source>
        <dbReference type="EMBL" id="VAX08486.1"/>
    </source>
</evidence>
<dbReference type="AlphaFoldDB" id="A0A3B1AR81"/>
<dbReference type="GO" id="GO:0043709">
    <property type="term" value="P:cell adhesion involved in single-species biofilm formation"/>
    <property type="evidence" value="ECO:0007669"/>
    <property type="project" value="TreeGrafter"/>
</dbReference>
<dbReference type="InterPro" id="IPR000160">
    <property type="entry name" value="GGDEF_dom"/>
</dbReference>
<gene>
    <name evidence="3" type="ORF">MNBD_GAMMA26-2140</name>
</gene>
<dbReference type="NCBIfam" id="TIGR00254">
    <property type="entry name" value="GGDEF"/>
    <property type="match status" value="1"/>
</dbReference>
<dbReference type="Gene3D" id="3.30.70.270">
    <property type="match status" value="1"/>
</dbReference>
<dbReference type="GO" id="GO:0052621">
    <property type="term" value="F:diguanylate cyclase activity"/>
    <property type="evidence" value="ECO:0007669"/>
    <property type="project" value="TreeGrafter"/>
</dbReference>